<dbReference type="AlphaFoldDB" id="A0A378KCL7"/>
<evidence type="ECO:0000313" key="1">
    <source>
        <dbReference type="EMBL" id="STX81251.1"/>
    </source>
</evidence>
<dbReference type="RefSeq" id="WP_242604790.1">
    <property type="nucleotide sequence ID" value="NZ_CAAAHP010000013.1"/>
</dbReference>
<sequence length="80" mass="9122">MHLILNNDSISLTLTKQLIMNVEQAVFEILESCIVCLQKAALEIEGFDFDKHAEAAAFAYALLKRHQLFLIYSIENETVH</sequence>
<accession>A0A378KCL7</accession>
<name>A0A378KCL7_9GAMM</name>
<gene>
    <name evidence="1" type="ORF">NCTC13316_03120</name>
</gene>
<organism evidence="1 2">
    <name type="scientific">Legionella busanensis</name>
    <dbReference type="NCBI Taxonomy" id="190655"/>
    <lineage>
        <taxon>Bacteria</taxon>
        <taxon>Pseudomonadati</taxon>
        <taxon>Pseudomonadota</taxon>
        <taxon>Gammaproteobacteria</taxon>
        <taxon>Legionellales</taxon>
        <taxon>Legionellaceae</taxon>
        <taxon>Legionella</taxon>
    </lineage>
</organism>
<protein>
    <submittedName>
        <fullName evidence="1">Uncharacterized protein</fullName>
    </submittedName>
</protein>
<evidence type="ECO:0000313" key="2">
    <source>
        <dbReference type="Proteomes" id="UP000254794"/>
    </source>
</evidence>
<proteinExistence type="predicted"/>
<reference evidence="1 2" key="1">
    <citation type="submission" date="2018-06" db="EMBL/GenBank/DDBJ databases">
        <authorList>
            <consortium name="Pathogen Informatics"/>
            <person name="Doyle S."/>
        </authorList>
    </citation>
    <scope>NUCLEOTIDE SEQUENCE [LARGE SCALE GENOMIC DNA]</scope>
    <source>
        <strain evidence="1 2">NCTC13316</strain>
    </source>
</reference>
<keyword evidence="2" id="KW-1185">Reference proteome</keyword>
<dbReference type="EMBL" id="UGOD01000002">
    <property type="protein sequence ID" value="STX81251.1"/>
    <property type="molecule type" value="Genomic_DNA"/>
</dbReference>
<dbReference type="Proteomes" id="UP000254794">
    <property type="component" value="Unassembled WGS sequence"/>
</dbReference>